<dbReference type="SUPFAM" id="SSF47391">
    <property type="entry name" value="Dimerization-anchoring domain of cAMP-dependent PK regulatory subunit"/>
    <property type="match status" value="1"/>
</dbReference>
<dbReference type="Gene3D" id="3.30.450.40">
    <property type="match status" value="1"/>
</dbReference>
<organism evidence="2 3">
    <name type="scientific">Polarella glacialis</name>
    <name type="common">Dinoflagellate</name>
    <dbReference type="NCBI Taxonomy" id="89957"/>
    <lineage>
        <taxon>Eukaryota</taxon>
        <taxon>Sar</taxon>
        <taxon>Alveolata</taxon>
        <taxon>Dinophyceae</taxon>
        <taxon>Suessiales</taxon>
        <taxon>Suessiaceae</taxon>
        <taxon>Polarella</taxon>
    </lineage>
</organism>
<dbReference type="EMBL" id="CAJNNV010028349">
    <property type="protein sequence ID" value="CAE8624269.1"/>
    <property type="molecule type" value="Genomic_DNA"/>
</dbReference>
<dbReference type="SUPFAM" id="SSF55781">
    <property type="entry name" value="GAF domain-like"/>
    <property type="match status" value="1"/>
</dbReference>
<dbReference type="AlphaFoldDB" id="A0A813GN25"/>
<dbReference type="SMART" id="SM00065">
    <property type="entry name" value="GAF"/>
    <property type="match status" value="1"/>
</dbReference>
<evidence type="ECO:0000313" key="2">
    <source>
        <dbReference type="EMBL" id="CAE8624269.1"/>
    </source>
</evidence>
<protein>
    <recommendedName>
        <fullName evidence="1">GAF domain-containing protein</fullName>
    </recommendedName>
</protein>
<evidence type="ECO:0000313" key="3">
    <source>
        <dbReference type="Proteomes" id="UP000654075"/>
    </source>
</evidence>
<dbReference type="Pfam" id="PF01590">
    <property type="entry name" value="GAF"/>
    <property type="match status" value="1"/>
</dbReference>
<dbReference type="InterPro" id="IPR029016">
    <property type="entry name" value="GAF-like_dom_sf"/>
</dbReference>
<accession>A0A813GN25</accession>
<evidence type="ECO:0000259" key="1">
    <source>
        <dbReference type="SMART" id="SM00065"/>
    </source>
</evidence>
<dbReference type="InterPro" id="IPR003018">
    <property type="entry name" value="GAF"/>
</dbReference>
<dbReference type="Proteomes" id="UP000654075">
    <property type="component" value="Unassembled WGS sequence"/>
</dbReference>
<keyword evidence="3" id="KW-1185">Reference proteome</keyword>
<reference evidence="2" key="1">
    <citation type="submission" date="2021-02" db="EMBL/GenBank/DDBJ databases">
        <authorList>
            <person name="Dougan E. K."/>
            <person name="Rhodes N."/>
            <person name="Thang M."/>
            <person name="Chan C."/>
        </authorList>
    </citation>
    <scope>NUCLEOTIDE SEQUENCE</scope>
</reference>
<comment type="caution">
    <text evidence="2">The sequence shown here is derived from an EMBL/GenBank/DDBJ whole genome shotgun (WGS) entry which is preliminary data.</text>
</comment>
<gene>
    <name evidence="2" type="ORF">PGLA1383_LOCUS41416</name>
</gene>
<dbReference type="OrthoDB" id="74705at2759"/>
<sequence>MFSPSNVEAEEKRSIEAYCQEHQIDGLLQELVEGLLRDRPKTTAKVHFAHIIRLKLMKDEPCSEYEEVVKAAEVPGHLLKNLFEATKKITAEIVPRETIRLIIQETLKLLSCDRVSLFIFDRRINMLVLNASNLEQPSRVQPGQGIAGSVFKTGQTVNIPDCYQDARFEQTFDDQTGYRTNNLCTMPIIDFEGECMGVLQAINKLDAGSGGFTSVDEVLMENLTQH</sequence>
<name>A0A813GN25_POLGL</name>
<feature type="non-terminal residue" evidence="2">
    <location>
        <position position="226"/>
    </location>
</feature>
<proteinExistence type="predicted"/>
<feature type="domain" description="GAF" evidence="1">
    <location>
        <begin position="90"/>
        <end position="226"/>
    </location>
</feature>